<keyword evidence="4" id="KW-1185">Reference proteome</keyword>
<feature type="domain" description="BIG2" evidence="2">
    <location>
        <begin position="373"/>
        <end position="454"/>
    </location>
</feature>
<dbReference type="Gene3D" id="2.60.40.1080">
    <property type="match status" value="3"/>
</dbReference>
<evidence type="ECO:0000313" key="4">
    <source>
        <dbReference type="Proteomes" id="UP000198855"/>
    </source>
</evidence>
<feature type="domain" description="BIG2" evidence="2">
    <location>
        <begin position="550"/>
        <end position="631"/>
    </location>
</feature>
<feature type="signal peptide" evidence="1">
    <location>
        <begin position="1"/>
        <end position="28"/>
    </location>
</feature>
<feature type="chain" id="PRO_5011623774" evidence="1">
    <location>
        <begin position="29"/>
        <end position="634"/>
    </location>
</feature>
<proteinExistence type="predicted"/>
<accession>A0A1I1TWG7</accession>
<evidence type="ECO:0000256" key="1">
    <source>
        <dbReference type="SAM" id="SignalP"/>
    </source>
</evidence>
<feature type="domain" description="BIG2" evidence="2">
    <location>
        <begin position="461"/>
        <end position="542"/>
    </location>
</feature>
<dbReference type="AlphaFoldDB" id="A0A1I1TWG7"/>
<protein>
    <submittedName>
        <fullName evidence="3">Ig-like domain (Group 2)</fullName>
    </submittedName>
</protein>
<dbReference type="InterPro" id="IPR008964">
    <property type="entry name" value="Invasin/intimin_cell_adhesion"/>
</dbReference>
<evidence type="ECO:0000313" key="3">
    <source>
        <dbReference type="EMBL" id="SFD62902.1"/>
    </source>
</evidence>
<keyword evidence="1" id="KW-0732">Signal</keyword>
<gene>
    <name evidence="3" type="ORF">SAMN05216378_0726</name>
</gene>
<reference evidence="4" key="1">
    <citation type="submission" date="2016-10" db="EMBL/GenBank/DDBJ databases">
        <authorList>
            <person name="Varghese N."/>
            <person name="Submissions S."/>
        </authorList>
    </citation>
    <scope>NUCLEOTIDE SEQUENCE [LARGE SCALE GENOMIC DNA]</scope>
    <source>
        <strain evidence="4">CGMCC 1.10784</strain>
    </source>
</reference>
<dbReference type="EMBL" id="FOMT01000001">
    <property type="protein sequence ID" value="SFD62902.1"/>
    <property type="molecule type" value="Genomic_DNA"/>
</dbReference>
<sequence>MKLWRNKAWLSLCLTASLMLPAMTYADAGAPPANLIEVYQTDGQLLDFNAEKALVYKEQSQKVLIEQLDGSASLEIATGITTKPDKAALTEEGAIFHLSGVNGESKEYRNGTLQSLQAYYWTVNGPYVAYYDSSGTNGSLDEPGTNGLRLRHGNTVETIVNPINHYSPLGEAEILDDGTVLYSYVEQLFSYKDGISTALTEAPEYPSEMEIDNNNIEAEGHSILYLNYNPEPVILLITDTESIPLSGPYLDIVSSYANVLHQQNLATVGGWAAFPRLDEEQQVTLWLRSPAGEEEKIGSGRAGYKLQALSPSGDVVYSLTEAGSTHYYLNRADAAGGARAEVEVPSGGARWLNNSWWFWSDSSVSKLSEGEPSIVSLTASPAELNLLVGEEQQLDITAENTGGQTKAVTEDSGYVSSDPAVATVIPGGLVKGIAAGSAQITASFGGKQVTVAVIVANAAPTVELLYFTPSELHTEIGVKKTFQLYAEYSDGTEKNVTAEAILTSSNSSVAALTSASNEVIGISMGSAVINASFEGAAAALAVNVAVPGGYVKKLYTFGNKWKLSVGDSRDMLVYAEYSDGDWEDVSNRADYSSSNPAVASVDTDGEVRALSPGVAYVTITFNGVQKLVKIKVLV</sequence>
<evidence type="ECO:0000259" key="2">
    <source>
        <dbReference type="SMART" id="SM00635"/>
    </source>
</evidence>
<dbReference type="Pfam" id="PF02368">
    <property type="entry name" value="Big_2"/>
    <property type="match status" value="2"/>
</dbReference>
<dbReference type="Proteomes" id="UP000198855">
    <property type="component" value="Unassembled WGS sequence"/>
</dbReference>
<dbReference type="SUPFAM" id="SSF49373">
    <property type="entry name" value="Invasin/intimin cell-adhesion fragments"/>
    <property type="match status" value="2"/>
</dbReference>
<dbReference type="RefSeq" id="WP_091181097.1">
    <property type="nucleotide sequence ID" value="NZ_FOMT01000001.1"/>
</dbReference>
<dbReference type="STRING" id="1045775.SAMN05216378_0726"/>
<dbReference type="OrthoDB" id="9760892at2"/>
<dbReference type="SMART" id="SM00635">
    <property type="entry name" value="BID_2"/>
    <property type="match status" value="3"/>
</dbReference>
<name>A0A1I1TWG7_9BACL</name>
<dbReference type="InterPro" id="IPR003343">
    <property type="entry name" value="Big_2"/>
</dbReference>
<organism evidence="3 4">
    <name type="scientific">Paenibacillus catalpae</name>
    <dbReference type="NCBI Taxonomy" id="1045775"/>
    <lineage>
        <taxon>Bacteria</taxon>
        <taxon>Bacillati</taxon>
        <taxon>Bacillota</taxon>
        <taxon>Bacilli</taxon>
        <taxon>Bacillales</taxon>
        <taxon>Paenibacillaceae</taxon>
        <taxon>Paenibacillus</taxon>
    </lineage>
</organism>